<organism evidence="4 5">
    <name type="scientific">Evansella alkalicola</name>
    <dbReference type="NCBI Taxonomy" id="745819"/>
    <lineage>
        <taxon>Bacteria</taxon>
        <taxon>Bacillati</taxon>
        <taxon>Bacillota</taxon>
        <taxon>Bacilli</taxon>
        <taxon>Bacillales</taxon>
        <taxon>Bacillaceae</taxon>
        <taxon>Evansella</taxon>
    </lineage>
</organism>
<keyword evidence="2" id="KW-0560">Oxidoreductase</keyword>
<dbReference type="PANTHER" id="PTHR44196">
    <property type="entry name" value="DEHYDROGENASE/REDUCTASE SDR FAMILY MEMBER 7B"/>
    <property type="match status" value="1"/>
</dbReference>
<dbReference type="PRINTS" id="PR00080">
    <property type="entry name" value="SDRFAMILY"/>
</dbReference>
<dbReference type="CDD" id="cd05233">
    <property type="entry name" value="SDR_c"/>
    <property type="match status" value="1"/>
</dbReference>
<dbReference type="PRINTS" id="PR00081">
    <property type="entry name" value="GDHRDH"/>
</dbReference>
<reference evidence="4 5" key="1">
    <citation type="submission" date="2021-06" db="EMBL/GenBank/DDBJ databases">
        <title>Bacillus sp. RD4P76, an endophyte from a halophyte.</title>
        <authorList>
            <person name="Sun J.-Q."/>
        </authorList>
    </citation>
    <scope>NUCLEOTIDE SEQUENCE [LARGE SCALE GENOMIC DNA]</scope>
    <source>
        <strain evidence="4 5">JCM 17098</strain>
    </source>
</reference>
<comment type="caution">
    <text evidence="4">The sequence shown here is derived from an EMBL/GenBank/DDBJ whole genome shotgun (WGS) entry which is preliminary data.</text>
</comment>
<proteinExistence type="inferred from homology"/>
<dbReference type="RefSeq" id="WP_088075372.1">
    <property type="nucleotide sequence ID" value="NZ_JAHQCR010000034.1"/>
</dbReference>
<dbReference type="Gene3D" id="3.40.50.720">
    <property type="entry name" value="NAD(P)-binding Rossmann-like Domain"/>
    <property type="match status" value="1"/>
</dbReference>
<comment type="similarity">
    <text evidence="1 3">Belongs to the short-chain dehydrogenases/reductases (SDR) family.</text>
</comment>
<evidence type="ECO:0000256" key="3">
    <source>
        <dbReference type="RuleBase" id="RU000363"/>
    </source>
</evidence>
<protein>
    <submittedName>
        <fullName evidence="4">SDR family oxidoreductase</fullName>
    </submittedName>
</protein>
<dbReference type="Pfam" id="PF00106">
    <property type="entry name" value="adh_short"/>
    <property type="match status" value="1"/>
</dbReference>
<dbReference type="EMBL" id="JAHQCR010000034">
    <property type="protein sequence ID" value="MBU9721483.1"/>
    <property type="molecule type" value="Genomic_DNA"/>
</dbReference>
<dbReference type="Proteomes" id="UP000790580">
    <property type="component" value="Unassembled WGS sequence"/>
</dbReference>
<name>A0ABS6JSD9_9BACI</name>
<gene>
    <name evidence="4" type="ORF">KS407_08495</name>
</gene>
<evidence type="ECO:0000256" key="1">
    <source>
        <dbReference type="ARBA" id="ARBA00006484"/>
    </source>
</evidence>
<dbReference type="InterPro" id="IPR036291">
    <property type="entry name" value="NAD(P)-bd_dom_sf"/>
</dbReference>
<evidence type="ECO:0000313" key="5">
    <source>
        <dbReference type="Proteomes" id="UP000790580"/>
    </source>
</evidence>
<dbReference type="SUPFAM" id="SSF51735">
    <property type="entry name" value="NAD(P)-binding Rossmann-fold domains"/>
    <property type="match status" value="1"/>
</dbReference>
<sequence length="269" mass="30080">MKEKPVVVITGASRGIGENTAHFFASRGYIVIGTGRDLKKLKEVESRLNRESNEHKTLTMDVTNPTEIEEVIDFIINFYGRIDVWINNAGAFKAIGPTWEVDPEDWKNDVNTNLFGTFNCIHKIVPVMLAQGVGTIINVVGGGTIGSFKYGNGYGTSKTAVARFSENLALELENTPLKVFVLHPGLNDTDMTRYQRETEVGKTYLSHMEGLFEKGVHVKPEVAPTWLYDLASGTFDDYIGRIVSVTDDREELLKQNVSESDAYRLRLKK</sequence>
<keyword evidence="5" id="KW-1185">Reference proteome</keyword>
<dbReference type="InterPro" id="IPR002347">
    <property type="entry name" value="SDR_fam"/>
</dbReference>
<evidence type="ECO:0000313" key="4">
    <source>
        <dbReference type="EMBL" id="MBU9721483.1"/>
    </source>
</evidence>
<evidence type="ECO:0000256" key="2">
    <source>
        <dbReference type="ARBA" id="ARBA00023002"/>
    </source>
</evidence>
<accession>A0ABS6JSD9</accession>
<dbReference type="PANTHER" id="PTHR44196:SF1">
    <property type="entry name" value="DEHYDROGENASE_REDUCTASE SDR FAMILY MEMBER 7B"/>
    <property type="match status" value="1"/>
</dbReference>